<sequence>MDKSSPKSKNPELGNQASFDRFVCFDLLVSPCRMIQRFFVNKLANPNSQGFFLSFPPTSNFNSKYCKRSVMLVLWFLFFLTPSVSPSNSRRWSHYYSEERGIPAEVRKKRKTKILPLPPFKCPCMKLHFQQKTNQNFLVRFDCGMFMYSIYQLL</sequence>
<gene>
    <name evidence="2 3" type="primary">LOC107954355</name>
</gene>
<dbReference type="Proteomes" id="UP000818029">
    <property type="component" value="Chromosome D07"/>
</dbReference>
<evidence type="ECO:0000313" key="1">
    <source>
        <dbReference type="Proteomes" id="UP000818029"/>
    </source>
</evidence>
<organism evidence="1 2">
    <name type="scientific">Gossypium hirsutum</name>
    <name type="common">Upland cotton</name>
    <name type="synonym">Gossypium mexicanum</name>
    <dbReference type="NCBI Taxonomy" id="3635"/>
    <lineage>
        <taxon>Eukaryota</taxon>
        <taxon>Viridiplantae</taxon>
        <taxon>Streptophyta</taxon>
        <taxon>Embryophyta</taxon>
        <taxon>Tracheophyta</taxon>
        <taxon>Spermatophyta</taxon>
        <taxon>Magnoliopsida</taxon>
        <taxon>eudicotyledons</taxon>
        <taxon>Gunneridae</taxon>
        <taxon>Pentapetalae</taxon>
        <taxon>rosids</taxon>
        <taxon>malvids</taxon>
        <taxon>Malvales</taxon>
        <taxon>Malvaceae</taxon>
        <taxon>Malvoideae</taxon>
        <taxon>Gossypium</taxon>
    </lineage>
</organism>
<dbReference type="KEGG" id="ghi:107954355"/>
<reference evidence="1" key="1">
    <citation type="journal article" date="2020" name="Nat. Genet.">
        <title>Genomic diversifications of five Gossypium allopolyploid species and their impact on cotton improvement.</title>
        <authorList>
            <person name="Chen Z.J."/>
            <person name="Sreedasyam A."/>
            <person name="Ando A."/>
            <person name="Song Q."/>
            <person name="De Santiago L.M."/>
            <person name="Hulse-Kemp A.M."/>
            <person name="Ding M."/>
            <person name="Ye W."/>
            <person name="Kirkbride R.C."/>
            <person name="Jenkins J."/>
            <person name="Plott C."/>
            <person name="Lovell J."/>
            <person name="Lin Y.M."/>
            <person name="Vaughn R."/>
            <person name="Liu B."/>
            <person name="Simpson S."/>
            <person name="Scheffler B.E."/>
            <person name="Wen L."/>
            <person name="Saski C.A."/>
            <person name="Grover C.E."/>
            <person name="Hu G."/>
            <person name="Conover J.L."/>
            <person name="Carlson J.W."/>
            <person name="Shu S."/>
            <person name="Boston L.B."/>
            <person name="Williams M."/>
            <person name="Peterson D.G."/>
            <person name="McGee K."/>
            <person name="Jones D.C."/>
            <person name="Wendel J.F."/>
            <person name="Stelly D.M."/>
            <person name="Grimwood J."/>
            <person name="Schmutz J."/>
        </authorList>
    </citation>
    <scope>NUCLEOTIDE SEQUENCE [LARGE SCALE GENOMIC DNA]</scope>
    <source>
        <strain evidence="1">cv. TM-1</strain>
    </source>
</reference>
<evidence type="ECO:0000313" key="2">
    <source>
        <dbReference type="RefSeq" id="XP_016745377.2"/>
    </source>
</evidence>
<dbReference type="RefSeq" id="XP_016745377.2">
    <property type="nucleotide sequence ID" value="XM_016889888.2"/>
</dbReference>
<dbReference type="PaxDb" id="3635-A0A1U8P2F1"/>
<accession>A0A1U8P2F1</accession>
<dbReference type="AlphaFoldDB" id="A0A1U8P2F1"/>
<reference evidence="2 3" key="2">
    <citation type="submission" date="2025-05" db="UniProtKB">
        <authorList>
            <consortium name="RefSeq"/>
        </authorList>
    </citation>
    <scope>IDENTIFICATION</scope>
</reference>
<dbReference type="GeneID" id="107954355"/>
<accession>A0A1U8P587</accession>
<proteinExistence type="predicted"/>
<protein>
    <submittedName>
        <fullName evidence="2 3">Uncharacterized protein</fullName>
    </submittedName>
</protein>
<dbReference type="RefSeq" id="XP_016745379.2">
    <property type="nucleotide sequence ID" value="XM_016889890.2"/>
</dbReference>
<keyword evidence="1" id="KW-1185">Reference proteome</keyword>
<dbReference type="STRING" id="3635.A0A1U8P2F1"/>
<evidence type="ECO:0000313" key="3">
    <source>
        <dbReference type="RefSeq" id="XP_016745379.2"/>
    </source>
</evidence>
<name>A0A1U8P2F1_GOSHI</name>